<protein>
    <submittedName>
        <fullName evidence="1">Uncharacterized protein</fullName>
    </submittedName>
</protein>
<dbReference type="EMBL" id="ML994620">
    <property type="protein sequence ID" value="KAF2189923.1"/>
    <property type="molecule type" value="Genomic_DNA"/>
</dbReference>
<dbReference type="AlphaFoldDB" id="A0A6A6EF64"/>
<sequence>MLWYVVVDKAPHALQTGNDVPGGFVQMVERNLVDCFFELRRKPNMTVADIHRTRIGVFNTLWRVLYSEQTCLLLPFPHIDTVPYLLDSQLPNR</sequence>
<gene>
    <name evidence="2" type="ORF">K469DRAFT_699572</name>
    <name evidence="1" type="ORF">K469DRAFT_701198</name>
</gene>
<dbReference type="EMBL" id="ML994619">
    <property type="protein sequence ID" value="KAF2189986.1"/>
    <property type="molecule type" value="Genomic_DNA"/>
</dbReference>
<evidence type="ECO:0000313" key="3">
    <source>
        <dbReference type="Proteomes" id="UP000800200"/>
    </source>
</evidence>
<keyword evidence="3" id="KW-1185">Reference proteome</keyword>
<dbReference type="Proteomes" id="UP000800200">
    <property type="component" value="Unassembled WGS sequence"/>
</dbReference>
<name>A0A6A6EF64_9PEZI</name>
<dbReference type="OrthoDB" id="194358at2759"/>
<proteinExistence type="predicted"/>
<evidence type="ECO:0000313" key="2">
    <source>
        <dbReference type="EMBL" id="KAF2189986.1"/>
    </source>
</evidence>
<reference evidence="1" key="1">
    <citation type="journal article" date="2020" name="Stud. Mycol.">
        <title>101 Dothideomycetes genomes: a test case for predicting lifestyles and emergence of pathogens.</title>
        <authorList>
            <person name="Haridas S."/>
            <person name="Albert R."/>
            <person name="Binder M."/>
            <person name="Bloem J."/>
            <person name="Labutti K."/>
            <person name="Salamov A."/>
            <person name="Andreopoulos B."/>
            <person name="Baker S."/>
            <person name="Barry K."/>
            <person name="Bills G."/>
            <person name="Bluhm B."/>
            <person name="Cannon C."/>
            <person name="Castanera R."/>
            <person name="Culley D."/>
            <person name="Daum C."/>
            <person name="Ezra D."/>
            <person name="Gonzalez J."/>
            <person name="Henrissat B."/>
            <person name="Kuo A."/>
            <person name="Liang C."/>
            <person name="Lipzen A."/>
            <person name="Lutzoni F."/>
            <person name="Magnuson J."/>
            <person name="Mondo S."/>
            <person name="Nolan M."/>
            <person name="Ohm R."/>
            <person name="Pangilinan J."/>
            <person name="Park H.-J."/>
            <person name="Ramirez L."/>
            <person name="Alfaro M."/>
            <person name="Sun H."/>
            <person name="Tritt A."/>
            <person name="Yoshinaga Y."/>
            <person name="Zwiers L.-H."/>
            <person name="Turgeon B."/>
            <person name="Goodwin S."/>
            <person name="Spatafora J."/>
            <person name="Crous P."/>
            <person name="Grigoriev I."/>
        </authorList>
    </citation>
    <scope>NUCLEOTIDE SEQUENCE</scope>
    <source>
        <strain evidence="1">CBS 207.26</strain>
    </source>
</reference>
<organism evidence="1 3">
    <name type="scientific">Zopfia rhizophila CBS 207.26</name>
    <dbReference type="NCBI Taxonomy" id="1314779"/>
    <lineage>
        <taxon>Eukaryota</taxon>
        <taxon>Fungi</taxon>
        <taxon>Dikarya</taxon>
        <taxon>Ascomycota</taxon>
        <taxon>Pezizomycotina</taxon>
        <taxon>Dothideomycetes</taxon>
        <taxon>Dothideomycetes incertae sedis</taxon>
        <taxon>Zopfiaceae</taxon>
        <taxon>Zopfia</taxon>
    </lineage>
</organism>
<evidence type="ECO:0000313" key="1">
    <source>
        <dbReference type="EMBL" id="KAF2189923.1"/>
    </source>
</evidence>
<accession>A0A6A6EF64</accession>